<reference evidence="2" key="1">
    <citation type="journal article" date="2019" name="Int. J. Syst. Evol. Microbiol.">
        <title>The Global Catalogue of Microorganisms (GCM) 10K type strain sequencing project: providing services to taxonomists for standard genome sequencing and annotation.</title>
        <authorList>
            <consortium name="The Broad Institute Genomics Platform"/>
            <consortium name="The Broad Institute Genome Sequencing Center for Infectious Disease"/>
            <person name="Wu L."/>
            <person name="Ma J."/>
        </authorList>
    </citation>
    <scope>NUCLEOTIDE SEQUENCE [LARGE SCALE GENOMIC DNA]</scope>
    <source>
        <strain evidence="2">CCUG 53816</strain>
    </source>
</reference>
<gene>
    <name evidence="1" type="ORF">ACFOPX_07250</name>
</gene>
<dbReference type="Gene3D" id="1.20.120.1430">
    <property type="entry name" value="HP0721 helical bundle"/>
    <property type="match status" value="1"/>
</dbReference>
<accession>A0ABV7ZIA2</accession>
<comment type="caution">
    <text evidence="1">The sequence shown here is derived from an EMBL/GenBank/DDBJ whole genome shotgun (WGS) entry which is preliminary data.</text>
</comment>
<dbReference type="InterPro" id="IPR038310">
    <property type="entry name" value="DUF1104_sf"/>
</dbReference>
<dbReference type="EMBL" id="JBHRZO010000049">
    <property type="protein sequence ID" value="MFC3848307.1"/>
    <property type="molecule type" value="Genomic_DNA"/>
</dbReference>
<name>A0ABV7ZIA2_9HELI</name>
<keyword evidence="2" id="KW-1185">Reference proteome</keyword>
<sequence length="158" mass="17903">MKFVYAVVASGLLSALGAQDLGLNVFPEYHAKPDQEMLDMAGKVEASKVINYLSEMKNRYNKMTPQHQADFQKHFQEVLAKNIAKLSPAQRQKRLDAIKKALALRVQNVDNLKKEVDAEYDYLNHWKATLQSKTFYEDLQQNGFTPSGATQASKKSTH</sequence>
<evidence type="ECO:0000313" key="2">
    <source>
        <dbReference type="Proteomes" id="UP001595783"/>
    </source>
</evidence>
<dbReference type="RefSeq" id="WP_104752299.1">
    <property type="nucleotide sequence ID" value="NZ_FZMF01000019.1"/>
</dbReference>
<dbReference type="InterPro" id="IPR009488">
    <property type="entry name" value="DUF1104"/>
</dbReference>
<evidence type="ECO:0000313" key="1">
    <source>
        <dbReference type="EMBL" id="MFC3848307.1"/>
    </source>
</evidence>
<protein>
    <submittedName>
        <fullName evidence="1">DUF1104 domain-containing protein</fullName>
    </submittedName>
</protein>
<organism evidence="1 2">
    <name type="scientific">Helicobacter baculiformis</name>
    <dbReference type="NCBI Taxonomy" id="427351"/>
    <lineage>
        <taxon>Bacteria</taxon>
        <taxon>Pseudomonadati</taxon>
        <taxon>Campylobacterota</taxon>
        <taxon>Epsilonproteobacteria</taxon>
        <taxon>Campylobacterales</taxon>
        <taxon>Helicobacteraceae</taxon>
        <taxon>Helicobacter</taxon>
    </lineage>
</organism>
<proteinExistence type="predicted"/>
<dbReference type="Proteomes" id="UP001595783">
    <property type="component" value="Unassembled WGS sequence"/>
</dbReference>
<dbReference type="Pfam" id="PF06518">
    <property type="entry name" value="DUF1104"/>
    <property type="match status" value="1"/>
</dbReference>